<evidence type="ECO:0000256" key="5">
    <source>
        <dbReference type="ARBA" id="ARBA00022989"/>
    </source>
</evidence>
<keyword evidence="4 7" id="KW-0812">Transmembrane</keyword>
<feature type="transmembrane region" description="Helical" evidence="7">
    <location>
        <begin position="287"/>
        <end position="309"/>
    </location>
</feature>
<evidence type="ECO:0000256" key="4">
    <source>
        <dbReference type="ARBA" id="ARBA00022692"/>
    </source>
</evidence>
<reference evidence="8 9" key="1">
    <citation type="submission" date="2017-08" db="EMBL/GenBank/DDBJ databases">
        <title>Pusillimonas indicus sp. nov., a member of the family Alcaligenaceae isolated from surface seawater.</title>
        <authorList>
            <person name="Li J."/>
        </authorList>
    </citation>
    <scope>NUCLEOTIDE SEQUENCE [LARGE SCALE GENOMIC DNA]</scope>
    <source>
        <strain evidence="8 9">L52-1-41</strain>
    </source>
</reference>
<proteinExistence type="inferred from homology"/>
<organism evidence="8 9">
    <name type="scientific">Neopusillimonas maritima</name>
    <dbReference type="NCBI Taxonomy" id="2026239"/>
    <lineage>
        <taxon>Bacteria</taxon>
        <taxon>Pseudomonadati</taxon>
        <taxon>Pseudomonadota</taxon>
        <taxon>Betaproteobacteria</taxon>
        <taxon>Burkholderiales</taxon>
        <taxon>Alcaligenaceae</taxon>
        <taxon>Neopusillimonas</taxon>
    </lineage>
</organism>
<feature type="transmembrane region" description="Helical" evidence="7">
    <location>
        <begin position="258"/>
        <end position="275"/>
    </location>
</feature>
<comment type="caution">
    <text evidence="8">The sequence shown here is derived from an EMBL/GenBank/DDBJ whole genome shotgun (WGS) entry which is preliminary data.</text>
</comment>
<dbReference type="PANTHER" id="PTHR30106:SF2">
    <property type="entry name" value="UPF0324 INNER MEMBRANE PROTEIN YEIH"/>
    <property type="match status" value="1"/>
</dbReference>
<feature type="transmembrane region" description="Helical" evidence="7">
    <location>
        <begin position="192"/>
        <end position="213"/>
    </location>
</feature>
<evidence type="ECO:0000256" key="3">
    <source>
        <dbReference type="ARBA" id="ARBA00022475"/>
    </source>
</evidence>
<dbReference type="Proteomes" id="UP000266206">
    <property type="component" value="Unassembled WGS sequence"/>
</dbReference>
<evidence type="ECO:0000256" key="6">
    <source>
        <dbReference type="ARBA" id="ARBA00023136"/>
    </source>
</evidence>
<evidence type="ECO:0000256" key="2">
    <source>
        <dbReference type="ARBA" id="ARBA00007977"/>
    </source>
</evidence>
<sequence length="376" mass="40351">MTNRNISFKIIDCADIKNSIESRSVNASAACKKLEEFFTPGFAGFISGLLLVTLLALLGLYIAENTWVQSIGLGPLTIAMVIGLLAGNSLFPPYAHRFTQGIVFSKSTLLRLGIILYGFRVSVQQVYELGLSGIAIGLSIVVLTLTIALFLGKKLFKIDNETCLLIGAGSAICGAAAILATESITKAKAEKVSVAVATVVIFGTISMFVYPQLFPYLEMSPNEYGIYVGSTVHEVAQVVAAANAIGDQSTETAVVEKMFRVMLLVPFLFLLLIVGKKTEANKQKTGVQNVTVPWFAVLFVLVIAINSTWPISVELTATVIKIDDFILAMAMTALGLSTNLKSLRHVGLKPFGLAALLFLFLSLGGYLINLSLTKLL</sequence>
<gene>
    <name evidence="8" type="ORF">CJP73_06535</name>
</gene>
<evidence type="ECO:0000313" key="8">
    <source>
        <dbReference type="EMBL" id="RIY41190.1"/>
    </source>
</evidence>
<comment type="similarity">
    <text evidence="2">Belongs to the UPF0324 family.</text>
</comment>
<feature type="transmembrane region" description="Helical" evidence="7">
    <location>
        <begin position="69"/>
        <end position="91"/>
    </location>
</feature>
<name>A0A3A1YWG1_9BURK</name>
<keyword evidence="3" id="KW-1003">Cell membrane</keyword>
<feature type="transmembrane region" description="Helical" evidence="7">
    <location>
        <begin position="129"/>
        <end position="151"/>
    </location>
</feature>
<dbReference type="AlphaFoldDB" id="A0A3A1YWG1"/>
<protein>
    <submittedName>
        <fullName evidence="8">Uncharacterized protein</fullName>
    </submittedName>
</protein>
<dbReference type="Pfam" id="PF03601">
    <property type="entry name" value="Cons_hypoth698"/>
    <property type="match status" value="1"/>
</dbReference>
<dbReference type="EMBL" id="NQYH01000004">
    <property type="protein sequence ID" value="RIY41190.1"/>
    <property type="molecule type" value="Genomic_DNA"/>
</dbReference>
<evidence type="ECO:0000256" key="7">
    <source>
        <dbReference type="SAM" id="Phobius"/>
    </source>
</evidence>
<evidence type="ECO:0000313" key="9">
    <source>
        <dbReference type="Proteomes" id="UP000266206"/>
    </source>
</evidence>
<dbReference type="PANTHER" id="PTHR30106">
    <property type="entry name" value="INNER MEMBRANE PROTEIN YEIH-RELATED"/>
    <property type="match status" value="1"/>
</dbReference>
<comment type="subcellular location">
    <subcellularLocation>
        <location evidence="1">Cell membrane</location>
        <topology evidence="1">Multi-pass membrane protein</topology>
    </subcellularLocation>
</comment>
<dbReference type="InterPro" id="IPR018383">
    <property type="entry name" value="UPF0324_pro"/>
</dbReference>
<accession>A0A3A1YWG1</accession>
<dbReference type="InterPro" id="IPR004630">
    <property type="entry name" value="UPF0324_YeiH-like"/>
</dbReference>
<feature type="transmembrane region" description="Helical" evidence="7">
    <location>
        <begin position="348"/>
        <end position="368"/>
    </location>
</feature>
<evidence type="ECO:0000256" key="1">
    <source>
        <dbReference type="ARBA" id="ARBA00004651"/>
    </source>
</evidence>
<dbReference type="GO" id="GO:0005886">
    <property type="term" value="C:plasma membrane"/>
    <property type="evidence" value="ECO:0007669"/>
    <property type="project" value="UniProtKB-SubCell"/>
</dbReference>
<keyword evidence="6 7" id="KW-0472">Membrane</keyword>
<feature type="transmembrane region" description="Helical" evidence="7">
    <location>
        <begin position="42"/>
        <end position="63"/>
    </location>
</feature>
<dbReference type="NCBIfam" id="TIGR00698">
    <property type="entry name" value="YeiH family putative sulfate export transporter"/>
    <property type="match status" value="1"/>
</dbReference>
<feature type="transmembrane region" description="Helical" evidence="7">
    <location>
        <begin position="163"/>
        <end position="180"/>
    </location>
</feature>
<keyword evidence="5 7" id="KW-1133">Transmembrane helix</keyword>